<keyword evidence="1" id="KW-0547">Nucleotide-binding</keyword>
<dbReference type="PRINTS" id="PR00449">
    <property type="entry name" value="RASTRNSFRMNG"/>
</dbReference>
<dbReference type="InterPro" id="IPR027417">
    <property type="entry name" value="P-loop_NTPase"/>
</dbReference>
<dbReference type="SMART" id="SM00174">
    <property type="entry name" value="RHO"/>
    <property type="match status" value="1"/>
</dbReference>
<evidence type="ECO:0000256" key="2">
    <source>
        <dbReference type="ARBA" id="ARBA00023134"/>
    </source>
</evidence>
<name>A0ABR2KTS3_9EUKA</name>
<dbReference type="Gene3D" id="3.40.50.300">
    <property type="entry name" value="P-loop containing nucleotide triphosphate hydrolases"/>
    <property type="match status" value="1"/>
</dbReference>
<dbReference type="SUPFAM" id="SSF52540">
    <property type="entry name" value="P-loop containing nucleoside triphosphate hydrolases"/>
    <property type="match status" value="1"/>
</dbReference>
<accession>A0ABR2KTS3</accession>
<dbReference type="EMBL" id="JAPFFF010000003">
    <property type="protein sequence ID" value="KAK8894327.1"/>
    <property type="molecule type" value="Genomic_DNA"/>
</dbReference>
<evidence type="ECO:0000313" key="3">
    <source>
        <dbReference type="EMBL" id="KAK8894327.1"/>
    </source>
</evidence>
<reference evidence="3 4" key="1">
    <citation type="submission" date="2024-04" db="EMBL/GenBank/DDBJ databases">
        <title>Tritrichomonas musculus Genome.</title>
        <authorList>
            <person name="Alves-Ferreira E."/>
            <person name="Grigg M."/>
            <person name="Lorenzi H."/>
            <person name="Galac M."/>
        </authorList>
    </citation>
    <scope>NUCLEOTIDE SEQUENCE [LARGE SCALE GENOMIC DNA]</scope>
    <source>
        <strain evidence="3 4">EAF2021</strain>
    </source>
</reference>
<evidence type="ECO:0000256" key="1">
    <source>
        <dbReference type="ARBA" id="ARBA00022741"/>
    </source>
</evidence>
<dbReference type="NCBIfam" id="TIGR00231">
    <property type="entry name" value="small_GTP"/>
    <property type="match status" value="1"/>
</dbReference>
<organism evidence="3 4">
    <name type="scientific">Tritrichomonas musculus</name>
    <dbReference type="NCBI Taxonomy" id="1915356"/>
    <lineage>
        <taxon>Eukaryota</taxon>
        <taxon>Metamonada</taxon>
        <taxon>Parabasalia</taxon>
        <taxon>Tritrichomonadida</taxon>
        <taxon>Tritrichomonadidae</taxon>
        <taxon>Tritrichomonas</taxon>
    </lineage>
</organism>
<dbReference type="InterPro" id="IPR050227">
    <property type="entry name" value="Rab"/>
</dbReference>
<dbReference type="PANTHER" id="PTHR47977">
    <property type="entry name" value="RAS-RELATED PROTEIN RAB"/>
    <property type="match status" value="1"/>
</dbReference>
<dbReference type="InterPro" id="IPR001806">
    <property type="entry name" value="Small_GTPase"/>
</dbReference>
<keyword evidence="2" id="KW-0342">GTP-binding</keyword>
<proteinExistence type="predicted"/>
<dbReference type="CDD" id="cd00154">
    <property type="entry name" value="Rab"/>
    <property type="match status" value="1"/>
</dbReference>
<dbReference type="InterPro" id="IPR005225">
    <property type="entry name" value="Small_GTP-bd"/>
</dbReference>
<evidence type="ECO:0000313" key="4">
    <source>
        <dbReference type="Proteomes" id="UP001470230"/>
    </source>
</evidence>
<keyword evidence="4" id="KW-1185">Reference proteome</keyword>
<dbReference type="SMART" id="SM00175">
    <property type="entry name" value="RAB"/>
    <property type="match status" value="1"/>
</dbReference>
<protein>
    <submittedName>
        <fullName evidence="3">Ras- protein Rab-31</fullName>
    </submittedName>
</protein>
<dbReference type="SMART" id="SM00173">
    <property type="entry name" value="RAS"/>
    <property type="match status" value="1"/>
</dbReference>
<dbReference type="Proteomes" id="UP001470230">
    <property type="component" value="Unassembled WGS sequence"/>
</dbReference>
<comment type="caution">
    <text evidence="3">The sequence shown here is derived from an EMBL/GenBank/DDBJ whole genome shotgun (WGS) entry which is preliminary data.</text>
</comment>
<gene>
    <name evidence="3" type="ORF">M9Y10_022762</name>
</gene>
<sequence>MSEMIKVCLAGNTMVGKTSIMKKFIDRSFNPELIQPTVGVESNPRVEMKTSDGKLVVLTIWDTAGQEVYRNLVPMFFRGANVTILVAANDDINSIKGTAEWQEMVLQTAPNCKFLLVVNKADLPAGEGIDDSYISDMGRSIGALETFKTSAITGQNIDELFQYIVDSNEIEADDQYLNGLDTNDKVILNITEENKPKGKGCC</sequence>
<dbReference type="PROSITE" id="PS51419">
    <property type="entry name" value="RAB"/>
    <property type="match status" value="1"/>
</dbReference>
<dbReference type="Pfam" id="PF00071">
    <property type="entry name" value="Ras"/>
    <property type="match status" value="1"/>
</dbReference>